<dbReference type="STRING" id="1612308.SAMN05444581_11031"/>
<protein>
    <submittedName>
        <fullName evidence="3">Uncharacterized protein</fullName>
    </submittedName>
</protein>
<dbReference type="RefSeq" id="WP_139223603.1">
    <property type="nucleotide sequence ID" value="NZ_FOSN01000010.1"/>
</dbReference>
<keyword evidence="1" id="KW-0812">Transmembrane</keyword>
<feature type="transmembrane region" description="Helical" evidence="1">
    <location>
        <begin position="165"/>
        <end position="185"/>
    </location>
</feature>
<sequence>MPRIGIGRFAAAFLLAISMFAPRAQAMEGMSGMYNTCMLMAGMHELHLSAYQVSSGSEEEFCADVPSTGPSIITINAVSPEILNMTTEIRIVRDDGSGKQPTGDLGPITIAYLPPKNYPSGIATLPVNFDKAGDYLVLVTVDDGKGMSMTSRFVISAGKIFTKSLFVWIVYGGILLAVLGIFLWVERRRHRMKVTAT</sequence>
<evidence type="ECO:0000313" key="4">
    <source>
        <dbReference type="Proteomes" id="UP000198755"/>
    </source>
</evidence>
<feature type="signal peptide" evidence="2">
    <location>
        <begin position="1"/>
        <end position="26"/>
    </location>
</feature>
<keyword evidence="1" id="KW-1133">Transmembrane helix</keyword>
<dbReference type="AlphaFoldDB" id="A0A1I4AEK2"/>
<dbReference type="OrthoDB" id="9788559at2"/>
<evidence type="ECO:0000256" key="2">
    <source>
        <dbReference type="SAM" id="SignalP"/>
    </source>
</evidence>
<name>A0A1I4AEK2_9HYPH</name>
<dbReference type="Proteomes" id="UP000198755">
    <property type="component" value="Unassembled WGS sequence"/>
</dbReference>
<reference evidence="3 4" key="1">
    <citation type="submission" date="2016-10" db="EMBL/GenBank/DDBJ databases">
        <authorList>
            <person name="de Groot N.N."/>
        </authorList>
    </citation>
    <scope>NUCLEOTIDE SEQUENCE [LARGE SCALE GENOMIC DNA]</scope>
    <source>
        <strain evidence="3 4">NE2</strain>
    </source>
</reference>
<feature type="chain" id="PRO_5011658888" evidence="2">
    <location>
        <begin position="27"/>
        <end position="197"/>
    </location>
</feature>
<gene>
    <name evidence="3" type="ORF">SAMN05444581_11031</name>
</gene>
<evidence type="ECO:0000313" key="3">
    <source>
        <dbReference type="EMBL" id="SFK54497.1"/>
    </source>
</evidence>
<organism evidence="3 4">
    <name type="scientific">Methylocapsa palsarum</name>
    <dbReference type="NCBI Taxonomy" id="1612308"/>
    <lineage>
        <taxon>Bacteria</taxon>
        <taxon>Pseudomonadati</taxon>
        <taxon>Pseudomonadota</taxon>
        <taxon>Alphaproteobacteria</taxon>
        <taxon>Hyphomicrobiales</taxon>
        <taxon>Beijerinckiaceae</taxon>
        <taxon>Methylocapsa</taxon>
    </lineage>
</organism>
<dbReference type="EMBL" id="FOSN01000010">
    <property type="protein sequence ID" value="SFK54497.1"/>
    <property type="molecule type" value="Genomic_DNA"/>
</dbReference>
<proteinExistence type="predicted"/>
<accession>A0A1I4AEK2</accession>
<keyword evidence="1" id="KW-0472">Membrane</keyword>
<keyword evidence="4" id="KW-1185">Reference proteome</keyword>
<evidence type="ECO:0000256" key="1">
    <source>
        <dbReference type="SAM" id="Phobius"/>
    </source>
</evidence>
<keyword evidence="2" id="KW-0732">Signal</keyword>